<dbReference type="Proteomes" id="UP001497644">
    <property type="component" value="Chromosome 15"/>
</dbReference>
<comment type="cofactor">
    <cofactor evidence="12">
        <name>Fe(2+)</name>
        <dbReference type="ChEBI" id="CHEBI:29033"/>
    </cofactor>
</comment>
<keyword evidence="6 13" id="KW-1133">Transmembrane helix</keyword>
<dbReference type="GO" id="GO:0004768">
    <property type="term" value="F:stearoyl-CoA 9-desaturase activity"/>
    <property type="evidence" value="ECO:0007669"/>
    <property type="project" value="TreeGrafter"/>
</dbReference>
<keyword evidence="9" id="KW-0443">Lipid metabolism</keyword>
<keyword evidence="11 12" id="KW-0275">Fatty acid biosynthesis</keyword>
<feature type="transmembrane region" description="Helical" evidence="13">
    <location>
        <begin position="65"/>
        <end position="87"/>
    </location>
</feature>
<feature type="transmembrane region" description="Helical" evidence="13">
    <location>
        <begin position="180"/>
        <end position="201"/>
    </location>
</feature>
<reference evidence="15" key="1">
    <citation type="submission" date="2024-04" db="EMBL/GenBank/DDBJ databases">
        <authorList>
            <consortium name="Molecular Ecology Group"/>
        </authorList>
    </citation>
    <scope>NUCLEOTIDE SEQUENCE</scope>
</reference>
<keyword evidence="16" id="KW-1185">Reference proteome</keyword>
<evidence type="ECO:0000313" key="15">
    <source>
        <dbReference type="EMBL" id="CAL1678949.1"/>
    </source>
</evidence>
<dbReference type="PANTHER" id="PTHR11351">
    <property type="entry name" value="ACYL-COA DESATURASE"/>
    <property type="match status" value="1"/>
</dbReference>
<dbReference type="Pfam" id="PF00487">
    <property type="entry name" value="FA_desaturase"/>
    <property type="match status" value="1"/>
</dbReference>
<feature type="transmembrane region" description="Helical" evidence="13">
    <location>
        <begin position="38"/>
        <end position="59"/>
    </location>
</feature>
<evidence type="ECO:0000256" key="12">
    <source>
        <dbReference type="RuleBase" id="RU000581"/>
    </source>
</evidence>
<keyword evidence="10 13" id="KW-0472">Membrane</keyword>
<keyword evidence="8" id="KW-0408">Iron</keyword>
<proteinExistence type="inferred from homology"/>
<accession>A0AAV2NGK9</accession>
<evidence type="ECO:0000256" key="6">
    <source>
        <dbReference type="ARBA" id="ARBA00022989"/>
    </source>
</evidence>
<evidence type="ECO:0000256" key="4">
    <source>
        <dbReference type="ARBA" id="ARBA00022692"/>
    </source>
</evidence>
<evidence type="ECO:0000256" key="1">
    <source>
        <dbReference type="ARBA" id="ARBA00004141"/>
    </source>
</evidence>
<keyword evidence="3 12" id="KW-0444">Lipid biosynthesis</keyword>
<evidence type="ECO:0000259" key="14">
    <source>
        <dbReference type="Pfam" id="PF00487"/>
    </source>
</evidence>
<dbReference type="GO" id="GO:0006636">
    <property type="term" value="P:unsaturated fatty acid biosynthetic process"/>
    <property type="evidence" value="ECO:0007669"/>
    <property type="project" value="TreeGrafter"/>
</dbReference>
<evidence type="ECO:0000256" key="5">
    <source>
        <dbReference type="ARBA" id="ARBA00022832"/>
    </source>
</evidence>
<evidence type="ECO:0000256" key="7">
    <source>
        <dbReference type="ARBA" id="ARBA00023002"/>
    </source>
</evidence>
<keyword evidence="4 12" id="KW-0812">Transmembrane</keyword>
<dbReference type="CDD" id="cd03505">
    <property type="entry name" value="Delta9-FADS-like"/>
    <property type="match status" value="1"/>
</dbReference>
<dbReference type="InterPro" id="IPR015876">
    <property type="entry name" value="Acyl-CoA_DS"/>
</dbReference>
<evidence type="ECO:0000256" key="8">
    <source>
        <dbReference type="ARBA" id="ARBA00023004"/>
    </source>
</evidence>
<evidence type="ECO:0000256" key="2">
    <source>
        <dbReference type="ARBA" id="ARBA00009295"/>
    </source>
</evidence>
<comment type="domain">
    <text evidence="12">The histidine box domains are involved in binding the catalytic metal ions.</text>
</comment>
<keyword evidence="5" id="KW-0276">Fatty acid metabolism</keyword>
<evidence type="ECO:0000256" key="3">
    <source>
        <dbReference type="ARBA" id="ARBA00022516"/>
    </source>
</evidence>
<evidence type="ECO:0000313" key="16">
    <source>
        <dbReference type="Proteomes" id="UP001497644"/>
    </source>
</evidence>
<evidence type="ECO:0000256" key="10">
    <source>
        <dbReference type="ARBA" id="ARBA00023136"/>
    </source>
</evidence>
<name>A0AAV2NGK9_9HYME</name>
<protein>
    <recommendedName>
        <fullName evidence="14">Fatty acid desaturase domain-containing protein</fullName>
    </recommendedName>
</protein>
<gene>
    <name evidence="15" type="ORF">LPLAT_LOCUS4715</name>
</gene>
<evidence type="ECO:0000256" key="11">
    <source>
        <dbReference type="ARBA" id="ARBA00023160"/>
    </source>
</evidence>
<dbReference type="PANTHER" id="PTHR11351:SF31">
    <property type="entry name" value="DESATURASE 1, ISOFORM A-RELATED"/>
    <property type="match status" value="1"/>
</dbReference>
<dbReference type="GO" id="GO:0005506">
    <property type="term" value="F:iron ion binding"/>
    <property type="evidence" value="ECO:0007669"/>
    <property type="project" value="TreeGrafter"/>
</dbReference>
<dbReference type="EMBL" id="OZ034838">
    <property type="protein sequence ID" value="CAL1678949.1"/>
    <property type="molecule type" value="Genomic_DNA"/>
</dbReference>
<dbReference type="InterPro" id="IPR005804">
    <property type="entry name" value="FA_desaturase_dom"/>
</dbReference>
<comment type="similarity">
    <text evidence="2 12">Belongs to the fatty acid desaturase type 1 family.</text>
</comment>
<dbReference type="PRINTS" id="PR00075">
    <property type="entry name" value="FACDDSATRASE"/>
</dbReference>
<dbReference type="AlphaFoldDB" id="A0AAV2NGK9"/>
<feature type="domain" description="Fatty acid desaturase" evidence="14">
    <location>
        <begin position="62"/>
        <end position="267"/>
    </location>
</feature>
<evidence type="ECO:0000256" key="13">
    <source>
        <dbReference type="SAM" id="Phobius"/>
    </source>
</evidence>
<organism evidence="15 16">
    <name type="scientific">Lasius platythorax</name>
    <dbReference type="NCBI Taxonomy" id="488582"/>
    <lineage>
        <taxon>Eukaryota</taxon>
        <taxon>Metazoa</taxon>
        <taxon>Ecdysozoa</taxon>
        <taxon>Arthropoda</taxon>
        <taxon>Hexapoda</taxon>
        <taxon>Insecta</taxon>
        <taxon>Pterygota</taxon>
        <taxon>Neoptera</taxon>
        <taxon>Endopterygota</taxon>
        <taxon>Hymenoptera</taxon>
        <taxon>Apocrita</taxon>
        <taxon>Aculeata</taxon>
        <taxon>Formicoidea</taxon>
        <taxon>Formicidae</taxon>
        <taxon>Formicinae</taxon>
        <taxon>Lasius</taxon>
        <taxon>Lasius</taxon>
    </lineage>
</organism>
<keyword evidence="7 12" id="KW-0560">Oxidoreductase</keyword>
<sequence length="318" mass="37533">MAFNILENSVMKFKETDEVPAEEPHKVDYEWKIVWRNVIAFIYIHLAGLYGLYIAFFYAKLWTFIWLYAVTVLATMGVTAGTHRLWCHRTYKAKWPLRFILMLFQSAAFQNDIYVWVRDHRMHHKYTDTDADPYNASRGFFFSHIGWLMVRKHPDIISKGVTINMSDIEQDPIVIFQRKWYPYLMALCCFIVPMLVPMWAWDESLWYAWHMALARYAINLNGTWSVNSVAHIWGVRPYDKSITPTDNLAVSFMAFGEGWHNYHHVFPWDYKGTEFGHYLNLTTTFIDFSAYLGLAYDLKTASADIVKKRALRSSEMSY</sequence>
<dbReference type="GO" id="GO:0005789">
    <property type="term" value="C:endoplasmic reticulum membrane"/>
    <property type="evidence" value="ECO:0007669"/>
    <property type="project" value="TreeGrafter"/>
</dbReference>
<evidence type="ECO:0000256" key="9">
    <source>
        <dbReference type="ARBA" id="ARBA00023098"/>
    </source>
</evidence>
<comment type="subcellular location">
    <subcellularLocation>
        <location evidence="1">Membrane</location>
        <topology evidence="1">Multi-pass membrane protein</topology>
    </subcellularLocation>
</comment>